<evidence type="ECO:0000313" key="5">
    <source>
        <dbReference type="Proteomes" id="UP000233256"/>
    </source>
</evidence>
<evidence type="ECO:0000259" key="2">
    <source>
        <dbReference type="Pfam" id="PF02481"/>
    </source>
</evidence>
<comment type="similarity">
    <text evidence="1">Belongs to the DprA/Smf family.</text>
</comment>
<dbReference type="InterPro" id="IPR003488">
    <property type="entry name" value="DprA"/>
</dbReference>
<evidence type="ECO:0000259" key="3">
    <source>
        <dbReference type="Pfam" id="PF17782"/>
    </source>
</evidence>
<feature type="domain" description="DprA winged helix" evidence="3">
    <location>
        <begin position="346"/>
        <end position="380"/>
    </location>
</feature>
<proteinExistence type="inferred from homology"/>
<dbReference type="InterPro" id="IPR041614">
    <property type="entry name" value="DprA_WH"/>
</dbReference>
<dbReference type="Gene3D" id="3.40.50.450">
    <property type="match status" value="1"/>
</dbReference>
<gene>
    <name evidence="4" type="primary">dprA</name>
    <name evidence="4" type="ORF">CVV64_06425</name>
</gene>
<feature type="domain" description="Smf/DprA SLOG" evidence="2">
    <location>
        <begin position="89"/>
        <end position="298"/>
    </location>
</feature>
<dbReference type="PANTHER" id="PTHR43022">
    <property type="entry name" value="PROTEIN SMF"/>
    <property type="match status" value="1"/>
</dbReference>
<dbReference type="EMBL" id="PGXC01000003">
    <property type="protein sequence ID" value="PKK91395.1"/>
    <property type="molecule type" value="Genomic_DNA"/>
</dbReference>
<organism evidence="4 5">
    <name type="scientific">Candidatus Wallbacteria bacterium HGW-Wallbacteria-1</name>
    <dbReference type="NCBI Taxonomy" id="2013854"/>
    <lineage>
        <taxon>Bacteria</taxon>
        <taxon>Candidatus Walliibacteriota</taxon>
    </lineage>
</organism>
<dbReference type="GO" id="GO:0009294">
    <property type="term" value="P:DNA-mediated transformation"/>
    <property type="evidence" value="ECO:0007669"/>
    <property type="project" value="InterPro"/>
</dbReference>
<accession>A0A2N1PSS2</accession>
<dbReference type="Gene3D" id="1.10.10.10">
    <property type="entry name" value="Winged helix-like DNA-binding domain superfamily/Winged helix DNA-binding domain"/>
    <property type="match status" value="1"/>
</dbReference>
<comment type="caution">
    <text evidence="4">The sequence shown here is derived from an EMBL/GenBank/DDBJ whole genome shotgun (WGS) entry which is preliminary data.</text>
</comment>
<dbReference type="InterPro" id="IPR057666">
    <property type="entry name" value="DrpA_SLOG"/>
</dbReference>
<name>A0A2N1PSS2_9BACT</name>
<evidence type="ECO:0000313" key="4">
    <source>
        <dbReference type="EMBL" id="PKK91395.1"/>
    </source>
</evidence>
<dbReference type="SUPFAM" id="SSF102405">
    <property type="entry name" value="MCP/YpsA-like"/>
    <property type="match status" value="1"/>
</dbReference>
<dbReference type="NCBIfam" id="TIGR00732">
    <property type="entry name" value="dprA"/>
    <property type="match status" value="1"/>
</dbReference>
<dbReference type="Pfam" id="PF17782">
    <property type="entry name" value="WHD_DprA"/>
    <property type="match status" value="1"/>
</dbReference>
<dbReference type="Proteomes" id="UP000233256">
    <property type="component" value="Unassembled WGS sequence"/>
</dbReference>
<reference evidence="4 5" key="1">
    <citation type="journal article" date="2017" name="ISME J.">
        <title>Potential for microbial H2 and metal transformations associated with novel bacteria and archaea in deep terrestrial subsurface sediments.</title>
        <authorList>
            <person name="Hernsdorf A.W."/>
            <person name="Amano Y."/>
            <person name="Miyakawa K."/>
            <person name="Ise K."/>
            <person name="Suzuki Y."/>
            <person name="Anantharaman K."/>
            <person name="Probst A."/>
            <person name="Burstein D."/>
            <person name="Thomas B.C."/>
            <person name="Banfield J.F."/>
        </authorList>
    </citation>
    <scope>NUCLEOTIDE SEQUENCE [LARGE SCALE GENOMIC DNA]</scope>
    <source>
        <strain evidence="4">HGW-Wallbacteria-1</strain>
    </source>
</reference>
<sequence>MEISEGFSEFISAFGAGLLLTEGLGARLKLELYSALLNRGSSEPDDFDAFLAPSVLAGLKRSKVNLNVEDLLLKGSEYLSALKNTDISYLTLGTHEYPHLLAEIPDPPLLLFYRGLMPSRCNDCVAVVGTRAPNPAGEGMAWKLGAALADAGASVVSGMARGVDSLAHHGCLERGGTTVAVLGTGVDVIYPAENISLSKKIIENGTIVSEFLPGTTARPSHFPRRNRIISGLSYAVVIVQASIRSGSLITGRLGLEQGREILAFPGDVCVEQYQGNNHVIRNGEARLVRSPADVIEDVNMIFSLQKTGRHLDTGDSCGNNRVIPADGSNPSSKADHLTGLIRDGDTIDVLVRRSNLNVSEVLTVLSELEMIGRIKRRGDGAIFISGLGRFE</sequence>
<dbReference type="Pfam" id="PF02481">
    <property type="entry name" value="DNA_processg_A"/>
    <property type="match status" value="1"/>
</dbReference>
<protein>
    <submittedName>
        <fullName evidence="4">DNA-protecting protein DprA</fullName>
    </submittedName>
</protein>
<dbReference type="InterPro" id="IPR036388">
    <property type="entry name" value="WH-like_DNA-bd_sf"/>
</dbReference>
<dbReference type="PANTHER" id="PTHR43022:SF1">
    <property type="entry name" value="PROTEIN SMF"/>
    <property type="match status" value="1"/>
</dbReference>
<dbReference type="AlphaFoldDB" id="A0A2N1PSS2"/>
<evidence type="ECO:0000256" key="1">
    <source>
        <dbReference type="ARBA" id="ARBA00006525"/>
    </source>
</evidence>